<feature type="transmembrane region" description="Helical" evidence="1">
    <location>
        <begin position="104"/>
        <end position="129"/>
    </location>
</feature>
<dbReference type="EMBL" id="CM000880">
    <property type="protein sequence ID" value="PNT76968.1"/>
    <property type="molecule type" value="Genomic_DNA"/>
</dbReference>
<reference evidence="3" key="3">
    <citation type="submission" date="2018-08" db="UniProtKB">
        <authorList>
            <consortium name="EnsemblPlants"/>
        </authorList>
    </citation>
    <scope>IDENTIFICATION</scope>
    <source>
        <strain evidence="3">cv. Bd21</strain>
    </source>
</reference>
<evidence type="ECO:0000313" key="3">
    <source>
        <dbReference type="EnsemblPlants" id="KQK20724"/>
    </source>
</evidence>
<dbReference type="KEGG" id="bdi:104581708"/>
<keyword evidence="4" id="KW-1185">Reference proteome</keyword>
<evidence type="ECO:0000313" key="2">
    <source>
        <dbReference type="EMBL" id="KQK20724.1"/>
    </source>
</evidence>
<gene>
    <name evidence="3" type="primary">LOC104581708</name>
    <name evidence="2" type="ORF">BRADI_1g56374v3</name>
</gene>
<name>A0A0Q3K8D5_BRADI</name>
<protein>
    <submittedName>
        <fullName evidence="2 3">Uncharacterized protein</fullName>
    </submittedName>
</protein>
<sequence>MLQKLEVAASSAAISAVYSLAALHARIKEENSVDELVLLDVRLTALVVSITVRQACLGAFTEMQAPAANVNRWSGLLVPILAACLPTASAAYPHLLNTPHWTVLVFYSMLLVLIITLIVGVAAVAPFHWKCSPEAISRHATFLSFLWIIVLGTLVVCTLLPTWPLRAGAVAIGFVAVAILAVLWLYSGQRTIGDSVHE</sequence>
<evidence type="ECO:0000256" key="1">
    <source>
        <dbReference type="SAM" id="Phobius"/>
    </source>
</evidence>
<reference evidence="2" key="2">
    <citation type="submission" date="2017-06" db="EMBL/GenBank/DDBJ databases">
        <title>WGS assembly of Brachypodium distachyon.</title>
        <authorList>
            <consortium name="The International Brachypodium Initiative"/>
            <person name="Lucas S."/>
            <person name="Harmon-Smith M."/>
            <person name="Lail K."/>
            <person name="Tice H."/>
            <person name="Grimwood J."/>
            <person name="Bruce D."/>
            <person name="Barry K."/>
            <person name="Shu S."/>
            <person name="Lindquist E."/>
            <person name="Wang M."/>
            <person name="Pitluck S."/>
            <person name="Vogel J.P."/>
            <person name="Garvin D.F."/>
            <person name="Mockler T.C."/>
            <person name="Schmutz J."/>
            <person name="Rokhsar D."/>
            <person name="Bevan M.W."/>
        </authorList>
    </citation>
    <scope>NUCLEOTIDE SEQUENCE</scope>
    <source>
        <strain evidence="2">Bd21</strain>
    </source>
</reference>
<reference evidence="2 3" key="1">
    <citation type="journal article" date="2010" name="Nature">
        <title>Genome sequencing and analysis of the model grass Brachypodium distachyon.</title>
        <authorList>
            <consortium name="International Brachypodium Initiative"/>
        </authorList>
    </citation>
    <scope>NUCLEOTIDE SEQUENCE [LARGE SCALE GENOMIC DNA]</scope>
    <source>
        <strain evidence="2">Bd21</strain>
        <strain evidence="3">cv. Bd21</strain>
    </source>
</reference>
<keyword evidence="1" id="KW-1133">Transmembrane helix</keyword>
<dbReference type="Gramene" id="KQK20724">
    <property type="protein sequence ID" value="KQK20724"/>
    <property type="gene ID" value="BRADI_1g56374v3"/>
</dbReference>
<dbReference type="GeneID" id="104581708"/>
<feature type="transmembrane region" description="Helical" evidence="1">
    <location>
        <begin position="167"/>
        <end position="186"/>
    </location>
</feature>
<evidence type="ECO:0000313" key="4">
    <source>
        <dbReference type="Proteomes" id="UP000008810"/>
    </source>
</evidence>
<feature type="transmembrane region" description="Helical" evidence="1">
    <location>
        <begin position="73"/>
        <end position="92"/>
    </location>
</feature>
<dbReference type="EMBL" id="CM000880">
    <property type="protein sequence ID" value="KQK20724.1"/>
    <property type="molecule type" value="Genomic_DNA"/>
</dbReference>
<dbReference type="RefSeq" id="XP_010228319.1">
    <property type="nucleotide sequence ID" value="XM_010230017.3"/>
</dbReference>
<dbReference type="AlphaFoldDB" id="A0A0Q3K8D5"/>
<dbReference type="Gramene" id="PNT76968">
    <property type="protein sequence ID" value="PNT76968"/>
    <property type="gene ID" value="BRADI_1g56374v3"/>
</dbReference>
<dbReference type="EnsemblPlants" id="PNT76968">
    <property type="protein sequence ID" value="PNT76968"/>
    <property type="gene ID" value="BRADI_1g56374v3"/>
</dbReference>
<keyword evidence="1" id="KW-0812">Transmembrane</keyword>
<proteinExistence type="predicted"/>
<organism evidence="2">
    <name type="scientific">Brachypodium distachyon</name>
    <name type="common">Purple false brome</name>
    <name type="synonym">Trachynia distachya</name>
    <dbReference type="NCBI Taxonomy" id="15368"/>
    <lineage>
        <taxon>Eukaryota</taxon>
        <taxon>Viridiplantae</taxon>
        <taxon>Streptophyta</taxon>
        <taxon>Embryophyta</taxon>
        <taxon>Tracheophyta</taxon>
        <taxon>Spermatophyta</taxon>
        <taxon>Magnoliopsida</taxon>
        <taxon>Liliopsida</taxon>
        <taxon>Poales</taxon>
        <taxon>Poaceae</taxon>
        <taxon>BOP clade</taxon>
        <taxon>Pooideae</taxon>
        <taxon>Stipodae</taxon>
        <taxon>Brachypodieae</taxon>
        <taxon>Brachypodium</taxon>
    </lineage>
</organism>
<keyword evidence="1" id="KW-0472">Membrane</keyword>
<feature type="transmembrane region" description="Helical" evidence="1">
    <location>
        <begin position="141"/>
        <end position="161"/>
    </location>
</feature>
<accession>A0A0Q3K8D5</accession>
<dbReference type="Proteomes" id="UP000008810">
    <property type="component" value="Chromosome 1"/>
</dbReference>
<dbReference type="EnsemblPlants" id="KQK20724">
    <property type="protein sequence ID" value="KQK20724"/>
    <property type="gene ID" value="BRADI_1g56374v3"/>
</dbReference>